<dbReference type="Gene3D" id="1.25.40.10">
    <property type="entry name" value="Tetratricopeptide repeat domain"/>
    <property type="match status" value="1"/>
</dbReference>
<dbReference type="SUPFAM" id="SSF48452">
    <property type="entry name" value="TPR-like"/>
    <property type="match status" value="1"/>
</dbReference>
<dbReference type="InterPro" id="IPR019734">
    <property type="entry name" value="TPR_rpt"/>
</dbReference>
<dbReference type="Proteomes" id="UP000002748">
    <property type="component" value="Unassembled WGS sequence"/>
</dbReference>
<dbReference type="PROSITE" id="PS50005">
    <property type="entry name" value="TPR"/>
    <property type="match status" value="1"/>
</dbReference>
<dbReference type="OrthoDB" id="1914839at2759"/>
<dbReference type="KEGG" id="tasa:A1Q1_05852"/>
<dbReference type="CDD" id="cd24142">
    <property type="entry name" value="ACL4-like"/>
    <property type="match status" value="1"/>
</dbReference>
<evidence type="ECO:0000313" key="3">
    <source>
        <dbReference type="EMBL" id="EJT45703.1"/>
    </source>
</evidence>
<dbReference type="HOGENOM" id="CLU_1297091_0_0_1"/>
<dbReference type="EMBL" id="ALBS01000322">
    <property type="protein sequence ID" value="EJT45703.1"/>
    <property type="molecule type" value="Genomic_DNA"/>
</dbReference>
<dbReference type="AlphaFoldDB" id="J5Q6A6"/>
<evidence type="ECO:0000256" key="2">
    <source>
        <dbReference type="SAM" id="MobiDB-lite"/>
    </source>
</evidence>
<proteinExistence type="predicted"/>
<protein>
    <submittedName>
        <fullName evidence="3">Uncharacterized protein</fullName>
    </submittedName>
</protein>
<sequence>MVKVKKGKTKRSAPMKSAPESSKVTDVPAIIDKAHVLLAQSNFELAIKFLERALSLEPGNLEARELLGVAELEGGDVDNGRQHLLQLFPPHTSEAPTSPSPYLYLAQTAGDPQEALGYYTTAVAMVENALGKGKGRAEEGPEEEELRKMAVTALVAMIEIWMSDLCFEAAASDNCDALIARAMEIAPGDLEALMTLASIRMSQSKFDEAKDTVLRIYADLEGRDPCEFT</sequence>
<dbReference type="Pfam" id="PF13432">
    <property type="entry name" value="TPR_16"/>
    <property type="match status" value="1"/>
</dbReference>
<feature type="repeat" description="TPR" evidence="1">
    <location>
        <begin position="27"/>
        <end position="60"/>
    </location>
</feature>
<dbReference type="VEuPathDB" id="FungiDB:A1Q1_05852"/>
<dbReference type="RefSeq" id="XP_014176536.1">
    <property type="nucleotide sequence ID" value="XM_014321061.1"/>
</dbReference>
<feature type="region of interest" description="Disordered" evidence="2">
    <location>
        <begin position="1"/>
        <end position="24"/>
    </location>
</feature>
<dbReference type="SMART" id="SM00028">
    <property type="entry name" value="TPR"/>
    <property type="match status" value="1"/>
</dbReference>
<evidence type="ECO:0000313" key="4">
    <source>
        <dbReference type="Proteomes" id="UP000002748"/>
    </source>
</evidence>
<feature type="compositionally biased region" description="Basic residues" evidence="2">
    <location>
        <begin position="1"/>
        <end position="13"/>
    </location>
</feature>
<comment type="caution">
    <text evidence="3">The sequence shown here is derived from an EMBL/GenBank/DDBJ whole genome shotgun (WGS) entry which is preliminary data.</text>
</comment>
<evidence type="ECO:0000256" key="1">
    <source>
        <dbReference type="PROSITE-ProRule" id="PRU00339"/>
    </source>
</evidence>
<accession>J5Q6A6</accession>
<name>J5Q6A6_TRIAS</name>
<organism evidence="3 4">
    <name type="scientific">Trichosporon asahii var. asahii (strain ATCC 90039 / CBS 2479 / JCM 2466 / KCTC 7840 / NBRC 103889/ NCYC 2677 / UAMH 7654)</name>
    <name type="common">Yeast</name>
    <dbReference type="NCBI Taxonomy" id="1186058"/>
    <lineage>
        <taxon>Eukaryota</taxon>
        <taxon>Fungi</taxon>
        <taxon>Dikarya</taxon>
        <taxon>Basidiomycota</taxon>
        <taxon>Agaricomycotina</taxon>
        <taxon>Tremellomycetes</taxon>
        <taxon>Trichosporonales</taxon>
        <taxon>Trichosporonaceae</taxon>
        <taxon>Trichosporon</taxon>
    </lineage>
</organism>
<dbReference type="GeneID" id="25989364"/>
<dbReference type="InterPro" id="IPR011990">
    <property type="entry name" value="TPR-like_helical_dom_sf"/>
</dbReference>
<keyword evidence="1" id="KW-0802">TPR repeat</keyword>
<gene>
    <name evidence="3" type="ORF">A1Q1_05852</name>
</gene>
<reference evidence="3 4" key="1">
    <citation type="journal article" date="2012" name="Eukaryot. Cell">
        <title>Draft genome sequence of CBS 2479, the standard type strain of Trichosporon asahii.</title>
        <authorList>
            <person name="Yang R.Y."/>
            <person name="Li H.T."/>
            <person name="Zhu H."/>
            <person name="Zhou G.P."/>
            <person name="Wang M."/>
            <person name="Wang L."/>
        </authorList>
    </citation>
    <scope>NUCLEOTIDE SEQUENCE [LARGE SCALE GENOMIC DNA]</scope>
    <source>
        <strain evidence="4">ATCC 90039 / CBS 2479 / JCM 2466 / KCTC 7840 / NCYC 2677 / UAMH 7654</strain>
    </source>
</reference>